<dbReference type="Gene3D" id="3.40.50.720">
    <property type="entry name" value="NAD(P)-binding Rossmann-like Domain"/>
    <property type="match status" value="1"/>
</dbReference>
<name>A0A7W4Z5T4_9GAMM</name>
<protein>
    <submittedName>
        <fullName evidence="2">UDP-glucose 4-epimerase</fullName>
        <ecNumber evidence="2">5.1.3.2</ecNumber>
    </submittedName>
</protein>
<dbReference type="RefSeq" id="WP_183410596.1">
    <property type="nucleotide sequence ID" value="NZ_JACHWY010000002.1"/>
</dbReference>
<reference evidence="2 3" key="1">
    <citation type="submission" date="2020-08" db="EMBL/GenBank/DDBJ databases">
        <title>Genomic Encyclopedia of Type Strains, Phase III (KMG-III): the genomes of soil and plant-associated and newly described type strains.</title>
        <authorList>
            <person name="Whitman W."/>
        </authorList>
    </citation>
    <scope>NUCLEOTIDE SEQUENCE [LARGE SCALE GENOMIC DNA]</scope>
    <source>
        <strain evidence="2 3">CECT 8654</strain>
    </source>
</reference>
<keyword evidence="3" id="KW-1185">Reference proteome</keyword>
<dbReference type="SUPFAM" id="SSF51735">
    <property type="entry name" value="NAD(P)-binding Rossmann-fold domains"/>
    <property type="match status" value="1"/>
</dbReference>
<organism evidence="2 3">
    <name type="scientific">Litorivivens lipolytica</name>
    <dbReference type="NCBI Taxonomy" id="1524264"/>
    <lineage>
        <taxon>Bacteria</taxon>
        <taxon>Pseudomonadati</taxon>
        <taxon>Pseudomonadota</taxon>
        <taxon>Gammaproteobacteria</taxon>
        <taxon>Litorivivens</taxon>
    </lineage>
</organism>
<dbReference type="Pfam" id="PF01370">
    <property type="entry name" value="Epimerase"/>
    <property type="match status" value="1"/>
</dbReference>
<dbReference type="PANTHER" id="PTHR43245">
    <property type="entry name" value="BIFUNCTIONAL POLYMYXIN RESISTANCE PROTEIN ARNA"/>
    <property type="match status" value="1"/>
</dbReference>
<dbReference type="InterPro" id="IPR001509">
    <property type="entry name" value="Epimerase_deHydtase"/>
</dbReference>
<evidence type="ECO:0000313" key="2">
    <source>
        <dbReference type="EMBL" id="MBB3047839.1"/>
    </source>
</evidence>
<dbReference type="GO" id="GO:0003978">
    <property type="term" value="F:UDP-glucose 4-epimerase activity"/>
    <property type="evidence" value="ECO:0007669"/>
    <property type="project" value="UniProtKB-EC"/>
</dbReference>
<comment type="caution">
    <text evidence="2">The sequence shown here is derived from an EMBL/GenBank/DDBJ whole genome shotgun (WGS) entry which is preliminary data.</text>
</comment>
<dbReference type="PRINTS" id="PR01713">
    <property type="entry name" value="NUCEPIMERASE"/>
</dbReference>
<dbReference type="InterPro" id="IPR036291">
    <property type="entry name" value="NAD(P)-bd_dom_sf"/>
</dbReference>
<dbReference type="EMBL" id="JACHWY010000002">
    <property type="protein sequence ID" value="MBB3047839.1"/>
    <property type="molecule type" value="Genomic_DNA"/>
</dbReference>
<evidence type="ECO:0000313" key="3">
    <source>
        <dbReference type="Proteomes" id="UP000537130"/>
    </source>
</evidence>
<dbReference type="AlphaFoldDB" id="A0A7W4Z5T4"/>
<gene>
    <name evidence="2" type="ORF">FHR99_002105</name>
</gene>
<dbReference type="Proteomes" id="UP000537130">
    <property type="component" value="Unassembled WGS sequence"/>
</dbReference>
<feature type="domain" description="NAD-dependent epimerase/dehydratase" evidence="1">
    <location>
        <begin position="23"/>
        <end position="256"/>
    </location>
</feature>
<evidence type="ECO:0000259" key="1">
    <source>
        <dbReference type="Pfam" id="PF01370"/>
    </source>
</evidence>
<sequence length="347" mass="37911">MTASARRECQTAGESSKNGLRTLVTGGAGFIGSHIVRHLLARGDEVIVLDNFSTGKRENIEDLDITLIEADIRDINAVKESVREVDTVFHQAALCSVARSVKDPISTHSVNASGTLNVFEASRLAGVRRVVYASSSSVYGESQTLPKRESMPTSPLSPYAVSKLSTEYYGELYGRMYGLETVGLRYFNVFGPRQDPNSDYAAVIPKFVKALLEKKTIQMYGDGTQTRDFTYIDNVVQANLLAAISPTAPGQAINVACGNAWSLLELVATLESITHEKTDIMFCESRPGDIKHSLAAIEKAEEILGYKPIVQFAQGIRETLDWFIQTGLPTLQTKPPVMGEHAGSVFR</sequence>
<accession>A0A7W4Z5T4</accession>
<keyword evidence="2" id="KW-0413">Isomerase</keyword>
<dbReference type="EC" id="5.1.3.2" evidence="2"/>
<dbReference type="CDD" id="cd05256">
    <property type="entry name" value="UDP_AE_SDR_e"/>
    <property type="match status" value="1"/>
</dbReference>
<dbReference type="PANTHER" id="PTHR43245:SF13">
    <property type="entry name" value="UDP-D-APIOSE_UDP-D-XYLOSE SYNTHASE 2"/>
    <property type="match status" value="1"/>
</dbReference>
<dbReference type="InterPro" id="IPR050177">
    <property type="entry name" value="Lipid_A_modif_metabolic_enz"/>
</dbReference>
<proteinExistence type="predicted"/>
<dbReference type="Gene3D" id="3.90.25.10">
    <property type="entry name" value="UDP-galactose 4-epimerase, domain 1"/>
    <property type="match status" value="1"/>
</dbReference>